<dbReference type="InterPro" id="IPR038242">
    <property type="entry name" value="Cmr2_N"/>
</dbReference>
<protein>
    <submittedName>
        <fullName evidence="5">Type III-B CRISPR-associated protein Cas10/Cmr2</fullName>
    </submittedName>
</protein>
<dbReference type="Gene3D" id="3.30.70.270">
    <property type="match status" value="1"/>
</dbReference>
<dbReference type="Gene3D" id="3.30.70.2220">
    <property type="entry name" value="CRISPR-Cas system, Cmr2 subunit, D1 domain, cysteine cluster"/>
    <property type="match status" value="1"/>
</dbReference>
<proteinExistence type="predicted"/>
<dbReference type="EMBL" id="CP069362">
    <property type="protein sequence ID" value="WGS65181.1"/>
    <property type="molecule type" value="Genomic_DNA"/>
</dbReference>
<dbReference type="RefSeq" id="WP_280999442.1">
    <property type="nucleotide sequence ID" value="NZ_CP069362.1"/>
</dbReference>
<organism evidence="5 6">
    <name type="scientific">Marinitoga aeolica</name>
    <dbReference type="NCBI Taxonomy" id="2809031"/>
    <lineage>
        <taxon>Bacteria</taxon>
        <taxon>Thermotogati</taxon>
        <taxon>Thermotogota</taxon>
        <taxon>Thermotogae</taxon>
        <taxon>Petrotogales</taxon>
        <taxon>Petrotogaceae</taxon>
        <taxon>Marinitoga</taxon>
    </lineage>
</organism>
<accession>A0ABY8PRA5</accession>
<reference evidence="5 6" key="1">
    <citation type="submission" date="2021-02" db="EMBL/GenBank/DDBJ databases">
        <title>Characterization of Marinitoga sp. nov. str. BP5-C20A.</title>
        <authorList>
            <person name="Erauso G."/>
            <person name="Postec A."/>
        </authorList>
    </citation>
    <scope>NUCLEOTIDE SEQUENCE [LARGE SCALE GENOMIC DNA]</scope>
    <source>
        <strain evidence="5 6">BP5-C20A</strain>
    </source>
</reference>
<dbReference type="InterPro" id="IPR024615">
    <property type="entry name" value="CRISPR-assoc_Cmr2_N"/>
</dbReference>
<dbReference type="InterPro" id="IPR013407">
    <property type="entry name" value="CRISPR-assoc_prot_Cmr2"/>
</dbReference>
<dbReference type="InterPro" id="IPR054767">
    <property type="entry name" value="Cas10-Cmr2_palm2"/>
</dbReference>
<dbReference type="PROSITE" id="PS50887">
    <property type="entry name" value="GGDEF"/>
    <property type="match status" value="1"/>
</dbReference>
<evidence type="ECO:0000313" key="5">
    <source>
        <dbReference type="EMBL" id="WGS65181.1"/>
    </source>
</evidence>
<dbReference type="InterPro" id="IPR043128">
    <property type="entry name" value="Rev_trsase/Diguanyl_cyclase"/>
</dbReference>
<feature type="domain" description="GGDEF" evidence="4">
    <location>
        <begin position="458"/>
        <end position="649"/>
    </location>
</feature>
<dbReference type="Pfam" id="PF12469">
    <property type="entry name" value="Cmr2_N"/>
    <property type="match status" value="1"/>
</dbReference>
<dbReference type="NCBIfam" id="TIGR02577">
    <property type="entry name" value="cas_TM1794_Cmr2"/>
    <property type="match status" value="2"/>
</dbReference>
<evidence type="ECO:0000256" key="2">
    <source>
        <dbReference type="ARBA" id="ARBA00023118"/>
    </source>
</evidence>
<dbReference type="CDD" id="cd09679">
    <property type="entry name" value="Cas10_III"/>
    <property type="match status" value="1"/>
</dbReference>
<feature type="coiled-coil region" evidence="3">
    <location>
        <begin position="722"/>
        <end position="749"/>
    </location>
</feature>
<gene>
    <name evidence="5" type="primary">cas10</name>
    <name evidence="5" type="ORF">JRV97_01090</name>
</gene>
<dbReference type="InterPro" id="IPR000160">
    <property type="entry name" value="GGDEF_dom"/>
</dbReference>
<keyword evidence="3" id="KW-0175">Coiled coil</keyword>
<keyword evidence="6" id="KW-1185">Reference proteome</keyword>
<evidence type="ECO:0000256" key="1">
    <source>
        <dbReference type="ARBA" id="ARBA00022741"/>
    </source>
</evidence>
<dbReference type="Pfam" id="PF22335">
    <property type="entry name" value="Cas10-Cmr2_palm2"/>
    <property type="match status" value="1"/>
</dbReference>
<keyword evidence="2" id="KW-0051">Antiviral defense</keyword>
<evidence type="ECO:0000259" key="4">
    <source>
        <dbReference type="PROSITE" id="PS50887"/>
    </source>
</evidence>
<evidence type="ECO:0000313" key="6">
    <source>
        <dbReference type="Proteomes" id="UP001232493"/>
    </source>
</evidence>
<sequence length="772" mass="89852">MNWENKIIALLHDPIEKAINITNHENIADERLRKFKLYIKNKNFDYLSSAADRILFPKEKEHFSKRYSLDINLHPEYIHPLTGEKLEDYFNEEFKKEVRKIDSDEITKKLKFIDNDYKKTYYKLWWELPELLNISYMLPADTRMPSHSIIDHLDSASAMSVSNNLSLILVSIGPVQEFIAAGRSTIDLKVGSYILSYLTFQGIKVIGEKYGYDNVIFPYMRGNYFVKKELEKLGLNLKTNADPSVASLPNVFTAIVPSKDVQDLKIEINTAIKNEMKKISEFIKSYIEKNKDDNITILNNFNKWDEQVSQFPTVMIIEQKIDDIEGNIENHYNYTKDEKIKKLYNEIKKLENTYTIKNISFYGVYSELLGIKSALRKATRDFTQLYENSEEHGDDISGNNKSLIEVKTIYENSERLEKLSALSAIKRFFVHYLKEIGYTEAYDKLKDIRSTEKIADKYNLAVLLMDGDNMGKWISGNLGPSIKNRLHSKIVSELEKENKEYVEILDKIHFVTPAYQRMISRTLNHFSNFVPKIVEEFDGLLIYAGGDDVLALFPSNKVFNAANKLRKVYSGIGDVNIGDYVFKNGWCYLKNIPIFNMMGKTATMSAGITVSKHNFNLKLALNKAREMEKLAKANEEGNMKKNSFAIATIRRSGQVTQSKSFWDIERYDVLAKAQEFIENFENEKSIKNLISRLKNEYINFCLDELGNEIMSIKDFRDKVIPYIQKRMQLKKLKDEIKIILDENMNFNKEKILDYFNTLENIEYSGRENKYED</sequence>
<dbReference type="Proteomes" id="UP001232493">
    <property type="component" value="Chromosome"/>
</dbReference>
<keyword evidence="1" id="KW-0547">Nucleotide-binding</keyword>
<evidence type="ECO:0000256" key="3">
    <source>
        <dbReference type="SAM" id="Coils"/>
    </source>
</evidence>
<name>A0ABY8PRA5_9BACT</name>